<gene>
    <name evidence="1" type="ORF">EYF80_055360</name>
</gene>
<comment type="caution">
    <text evidence="1">The sequence shown here is derived from an EMBL/GenBank/DDBJ whole genome shotgun (WGS) entry which is preliminary data.</text>
</comment>
<accession>A0A4Z2F0C7</accession>
<proteinExistence type="predicted"/>
<reference evidence="1 2" key="1">
    <citation type="submission" date="2019-03" db="EMBL/GenBank/DDBJ databases">
        <title>First draft genome of Liparis tanakae, snailfish: a comprehensive survey of snailfish specific genes.</title>
        <authorList>
            <person name="Kim W."/>
            <person name="Song I."/>
            <person name="Jeong J.-H."/>
            <person name="Kim D."/>
            <person name="Kim S."/>
            <person name="Ryu S."/>
            <person name="Song J.Y."/>
            <person name="Lee S.K."/>
        </authorList>
    </citation>
    <scope>NUCLEOTIDE SEQUENCE [LARGE SCALE GENOMIC DNA]</scope>
    <source>
        <tissue evidence="1">Muscle</tissue>
    </source>
</reference>
<protein>
    <submittedName>
        <fullName evidence="1">Uncharacterized protein</fullName>
    </submittedName>
</protein>
<name>A0A4Z2F0C7_9TELE</name>
<dbReference type="EMBL" id="SRLO01001955">
    <property type="protein sequence ID" value="TNN34478.1"/>
    <property type="molecule type" value="Genomic_DNA"/>
</dbReference>
<dbReference type="AlphaFoldDB" id="A0A4Z2F0C7"/>
<sequence>MNERAASDSPPTLGALRHISLTQRSHSASADVPLPHRVAMTQMSASPPPHFPHRAGVNG</sequence>
<dbReference type="Proteomes" id="UP000314294">
    <property type="component" value="Unassembled WGS sequence"/>
</dbReference>
<evidence type="ECO:0000313" key="1">
    <source>
        <dbReference type="EMBL" id="TNN34478.1"/>
    </source>
</evidence>
<keyword evidence="2" id="KW-1185">Reference proteome</keyword>
<evidence type="ECO:0000313" key="2">
    <source>
        <dbReference type="Proteomes" id="UP000314294"/>
    </source>
</evidence>
<organism evidence="1 2">
    <name type="scientific">Liparis tanakae</name>
    <name type="common">Tanaka's snailfish</name>
    <dbReference type="NCBI Taxonomy" id="230148"/>
    <lineage>
        <taxon>Eukaryota</taxon>
        <taxon>Metazoa</taxon>
        <taxon>Chordata</taxon>
        <taxon>Craniata</taxon>
        <taxon>Vertebrata</taxon>
        <taxon>Euteleostomi</taxon>
        <taxon>Actinopterygii</taxon>
        <taxon>Neopterygii</taxon>
        <taxon>Teleostei</taxon>
        <taxon>Neoteleostei</taxon>
        <taxon>Acanthomorphata</taxon>
        <taxon>Eupercaria</taxon>
        <taxon>Perciformes</taxon>
        <taxon>Cottioidei</taxon>
        <taxon>Cottales</taxon>
        <taxon>Liparidae</taxon>
        <taxon>Liparis</taxon>
    </lineage>
</organism>